<keyword evidence="3" id="KW-1185">Reference proteome</keyword>
<sequence>MGNIYSYIEENNSEKALPVVQPGRGGGPTGAQPRVASCASPSVPPGRALAAGVPTEPPIPHLQDNS</sequence>
<organism evidence="2 3">
    <name type="scientific">Portunus trituberculatus</name>
    <name type="common">Swimming crab</name>
    <name type="synonym">Neptunus trituberculatus</name>
    <dbReference type="NCBI Taxonomy" id="210409"/>
    <lineage>
        <taxon>Eukaryota</taxon>
        <taxon>Metazoa</taxon>
        <taxon>Ecdysozoa</taxon>
        <taxon>Arthropoda</taxon>
        <taxon>Crustacea</taxon>
        <taxon>Multicrustacea</taxon>
        <taxon>Malacostraca</taxon>
        <taxon>Eumalacostraca</taxon>
        <taxon>Eucarida</taxon>
        <taxon>Decapoda</taxon>
        <taxon>Pleocyemata</taxon>
        <taxon>Brachyura</taxon>
        <taxon>Eubrachyura</taxon>
        <taxon>Portunoidea</taxon>
        <taxon>Portunidae</taxon>
        <taxon>Portuninae</taxon>
        <taxon>Portunus</taxon>
    </lineage>
</organism>
<gene>
    <name evidence="2" type="ORF">E2C01_034489</name>
</gene>
<feature type="region of interest" description="Disordered" evidence="1">
    <location>
        <begin position="16"/>
        <end position="66"/>
    </location>
</feature>
<dbReference type="AlphaFoldDB" id="A0A5B7F5T5"/>
<protein>
    <submittedName>
        <fullName evidence="2">Uncharacterized protein</fullName>
    </submittedName>
</protein>
<accession>A0A5B7F5T5</accession>
<reference evidence="2 3" key="1">
    <citation type="submission" date="2019-05" db="EMBL/GenBank/DDBJ databases">
        <title>Another draft genome of Portunus trituberculatus and its Hox gene families provides insights of decapod evolution.</title>
        <authorList>
            <person name="Jeong J.-H."/>
            <person name="Song I."/>
            <person name="Kim S."/>
            <person name="Choi T."/>
            <person name="Kim D."/>
            <person name="Ryu S."/>
            <person name="Kim W."/>
        </authorList>
    </citation>
    <scope>NUCLEOTIDE SEQUENCE [LARGE SCALE GENOMIC DNA]</scope>
    <source>
        <tissue evidence="2">Muscle</tissue>
    </source>
</reference>
<evidence type="ECO:0000256" key="1">
    <source>
        <dbReference type="SAM" id="MobiDB-lite"/>
    </source>
</evidence>
<evidence type="ECO:0000313" key="3">
    <source>
        <dbReference type="Proteomes" id="UP000324222"/>
    </source>
</evidence>
<comment type="caution">
    <text evidence="2">The sequence shown here is derived from an EMBL/GenBank/DDBJ whole genome shotgun (WGS) entry which is preliminary data.</text>
</comment>
<proteinExistence type="predicted"/>
<dbReference type="EMBL" id="VSRR010004856">
    <property type="protein sequence ID" value="MPC40915.1"/>
    <property type="molecule type" value="Genomic_DNA"/>
</dbReference>
<name>A0A5B7F5T5_PORTR</name>
<dbReference type="Proteomes" id="UP000324222">
    <property type="component" value="Unassembled WGS sequence"/>
</dbReference>
<evidence type="ECO:0000313" key="2">
    <source>
        <dbReference type="EMBL" id="MPC40915.1"/>
    </source>
</evidence>